<dbReference type="SUPFAM" id="SSF47413">
    <property type="entry name" value="lambda repressor-like DNA-binding domains"/>
    <property type="match status" value="2"/>
</dbReference>
<protein>
    <submittedName>
        <fullName evidence="3">Transcriptional regulator</fullName>
    </submittedName>
</protein>
<dbReference type="Pfam" id="PF01381">
    <property type="entry name" value="HTH_3"/>
    <property type="match status" value="1"/>
</dbReference>
<keyword evidence="4" id="KW-1185">Reference proteome</keyword>
<dbReference type="OrthoDB" id="8527856at2"/>
<evidence type="ECO:0000256" key="1">
    <source>
        <dbReference type="ARBA" id="ARBA00023125"/>
    </source>
</evidence>
<evidence type="ECO:0000259" key="2">
    <source>
        <dbReference type="PROSITE" id="PS50943"/>
    </source>
</evidence>
<comment type="caution">
    <text evidence="3">The sequence shown here is derived from an EMBL/GenBank/DDBJ whole genome shotgun (WGS) entry which is preliminary data.</text>
</comment>
<dbReference type="RefSeq" id="WP_135482934.1">
    <property type="nucleotide sequence ID" value="NZ_SRMF01000003.1"/>
</dbReference>
<evidence type="ECO:0000313" key="4">
    <source>
        <dbReference type="Proteomes" id="UP000297475"/>
    </source>
</evidence>
<dbReference type="Gene3D" id="1.10.260.40">
    <property type="entry name" value="lambda repressor-like DNA-binding domains"/>
    <property type="match status" value="2"/>
</dbReference>
<dbReference type="SMART" id="SM00530">
    <property type="entry name" value="HTH_XRE"/>
    <property type="match status" value="2"/>
</dbReference>
<dbReference type="EMBL" id="SRMF01000003">
    <property type="protein sequence ID" value="TGG93224.1"/>
    <property type="molecule type" value="Genomic_DNA"/>
</dbReference>
<keyword evidence="1" id="KW-0238">DNA-binding</keyword>
<dbReference type="AlphaFoldDB" id="A0A4Z0W604"/>
<accession>A0A4Z0W604</accession>
<feature type="domain" description="HTH cro/C1-type" evidence="2">
    <location>
        <begin position="177"/>
        <end position="231"/>
    </location>
</feature>
<dbReference type="GO" id="GO:0003677">
    <property type="term" value="F:DNA binding"/>
    <property type="evidence" value="ECO:0007669"/>
    <property type="project" value="UniProtKB-KW"/>
</dbReference>
<proteinExistence type="predicted"/>
<gene>
    <name evidence="3" type="ORF">E4656_09185</name>
</gene>
<dbReference type="PANTHER" id="PTHR46558:SF4">
    <property type="entry name" value="DNA-BIDING PHAGE PROTEIN"/>
    <property type="match status" value="1"/>
</dbReference>
<reference evidence="3 4" key="1">
    <citation type="submission" date="2019-04" db="EMBL/GenBank/DDBJ databases">
        <title>Natronospirillum operosus gen. nov., sp. nov., a haloalkaliphilic satellite isolated from decaying biomass of laboratory culture of cyanobacterium Geitlerinema sp. and proposal of Natronospirillaceae fam. nov. and Saccharospirillaceae fam. nov.</title>
        <authorList>
            <person name="Kevbrin V."/>
            <person name="Boltyanskaya Y."/>
            <person name="Koziaeva V."/>
            <person name="Grouzdev D.S."/>
            <person name="Park M."/>
            <person name="Cho J."/>
        </authorList>
    </citation>
    <scope>NUCLEOTIDE SEQUENCE [LARGE SCALE GENOMIC DNA]</scope>
    <source>
        <strain evidence="3 4">G-116</strain>
    </source>
</reference>
<dbReference type="InterPro" id="IPR010982">
    <property type="entry name" value="Lambda_DNA-bd_dom_sf"/>
</dbReference>
<name>A0A4Z0W604_9GAMM</name>
<sequence>MEKATETLHQLAAFLRAHEGIRTAQYSALEADLPGHVGNMLRRSRSDRGWSQRCAAQQLHISRAQYLRYESGVAMPRLHTISLWSLIFGAPPSVLLSPSRYGQNERAIPPHFFRLSQWLCESPTLVFCDTLQQIQRLLDLPELLPDPASCCLDDHLLEEARAEVMSHNLYLTVGANLRLVRQMLNYSQEEMANGLGISTSHYLSIERGDVTYSFAMLPRFSYAMQLPPLALAINTRYYAARQALSTRYNTALDLFECVADDLKESVLDHIVGTMTLYRLSQRQR</sequence>
<dbReference type="PROSITE" id="PS50943">
    <property type="entry name" value="HTH_CROC1"/>
    <property type="match status" value="2"/>
</dbReference>
<organism evidence="3 4">
    <name type="scientific">Natronospirillum operosum</name>
    <dbReference type="NCBI Taxonomy" id="2759953"/>
    <lineage>
        <taxon>Bacteria</taxon>
        <taxon>Pseudomonadati</taxon>
        <taxon>Pseudomonadota</taxon>
        <taxon>Gammaproteobacteria</taxon>
        <taxon>Oceanospirillales</taxon>
        <taxon>Natronospirillaceae</taxon>
        <taxon>Natronospirillum</taxon>
    </lineage>
</organism>
<feature type="domain" description="HTH cro/C1-type" evidence="2">
    <location>
        <begin position="41"/>
        <end position="95"/>
    </location>
</feature>
<evidence type="ECO:0000313" key="3">
    <source>
        <dbReference type="EMBL" id="TGG93224.1"/>
    </source>
</evidence>
<dbReference type="CDD" id="cd00093">
    <property type="entry name" value="HTH_XRE"/>
    <property type="match status" value="2"/>
</dbReference>
<dbReference type="InterPro" id="IPR001387">
    <property type="entry name" value="Cro/C1-type_HTH"/>
</dbReference>
<dbReference type="Pfam" id="PF13560">
    <property type="entry name" value="HTH_31"/>
    <property type="match status" value="1"/>
</dbReference>
<dbReference type="PANTHER" id="PTHR46558">
    <property type="entry name" value="TRACRIPTIONAL REGULATORY PROTEIN-RELATED-RELATED"/>
    <property type="match status" value="1"/>
</dbReference>
<dbReference type="Proteomes" id="UP000297475">
    <property type="component" value="Unassembled WGS sequence"/>
</dbReference>